<dbReference type="Gene3D" id="1.20.1250.20">
    <property type="entry name" value="MFS general substrate transporter like domains"/>
    <property type="match status" value="1"/>
</dbReference>
<comment type="subcellular location">
    <subcellularLocation>
        <location evidence="1">Cell membrane</location>
        <topology evidence="1">Multi-pass membrane protein</topology>
    </subcellularLocation>
</comment>
<dbReference type="InterPro" id="IPR050189">
    <property type="entry name" value="MFS_Efflux_Transporters"/>
</dbReference>
<keyword evidence="2" id="KW-1003">Cell membrane</keyword>
<evidence type="ECO:0000256" key="3">
    <source>
        <dbReference type="ARBA" id="ARBA00022692"/>
    </source>
</evidence>
<feature type="transmembrane region" description="Helical" evidence="6">
    <location>
        <begin position="210"/>
        <end position="229"/>
    </location>
</feature>
<keyword evidence="9" id="KW-1185">Reference proteome</keyword>
<dbReference type="GO" id="GO:0005886">
    <property type="term" value="C:plasma membrane"/>
    <property type="evidence" value="ECO:0007669"/>
    <property type="project" value="UniProtKB-SubCell"/>
</dbReference>
<keyword evidence="4 6" id="KW-1133">Transmembrane helix</keyword>
<keyword evidence="3 6" id="KW-0812">Transmembrane</keyword>
<evidence type="ECO:0000259" key="7">
    <source>
        <dbReference type="PROSITE" id="PS50850"/>
    </source>
</evidence>
<protein>
    <recommendedName>
        <fullName evidence="7">Major facilitator superfamily (MFS) profile domain-containing protein</fullName>
    </recommendedName>
</protein>
<dbReference type="Pfam" id="PF07690">
    <property type="entry name" value="MFS_1"/>
    <property type="match status" value="1"/>
</dbReference>
<name>A0A8J3LRQ2_9ACTN</name>
<evidence type="ECO:0000256" key="6">
    <source>
        <dbReference type="SAM" id="Phobius"/>
    </source>
</evidence>
<evidence type="ECO:0000256" key="1">
    <source>
        <dbReference type="ARBA" id="ARBA00004651"/>
    </source>
</evidence>
<feature type="transmembrane region" description="Helical" evidence="6">
    <location>
        <begin position="134"/>
        <end position="156"/>
    </location>
</feature>
<sequence length="392" mass="39882">MTELATRERSPRLLQSVSFVSTLDRFSMPPMLIAMARGLGAPLAEVVNAAGVYFLLYGLMQPVWGMISDRLGLVRTMRLALLLAAVCSTAAAFTQSALSLGVARGLAGACFSAAVPASLIYVGDTVPAQRRQRAVTALMTGVALGTAVASTGAGALAQFSTWRLTFVLTGAASLLLVIALGRLPRPELVRSHTGVLAPLVAVARSGPARLVLTLAFVEGAVLLGSLTLLPPAVEAAGVSASVAGAVTAVYGVAVLGFARVVGALSRRTHASRLIALGALAAAAACGLTALSRSPGMALVAAGLLGLAWASMHSSLQTWATEVLPDARATVVSAFAGALFLGSAVAAVLVGGLAESHRYTEIFGLAAALAVPLGLFATLGRKRWIRPEGEPGR</sequence>
<dbReference type="GO" id="GO:0022857">
    <property type="term" value="F:transmembrane transporter activity"/>
    <property type="evidence" value="ECO:0007669"/>
    <property type="project" value="InterPro"/>
</dbReference>
<feature type="domain" description="Major facilitator superfamily (MFS) profile" evidence="7">
    <location>
        <begin position="10"/>
        <end position="384"/>
    </location>
</feature>
<keyword evidence="5 6" id="KW-0472">Membrane</keyword>
<feature type="transmembrane region" description="Helical" evidence="6">
    <location>
        <begin position="273"/>
        <end position="290"/>
    </location>
</feature>
<dbReference type="InterPro" id="IPR036259">
    <property type="entry name" value="MFS_trans_sf"/>
</dbReference>
<dbReference type="InterPro" id="IPR011701">
    <property type="entry name" value="MFS"/>
</dbReference>
<feature type="transmembrane region" description="Helical" evidence="6">
    <location>
        <begin position="296"/>
        <end position="315"/>
    </location>
</feature>
<comment type="caution">
    <text evidence="8">The sequence shown here is derived from an EMBL/GenBank/DDBJ whole genome shotgun (WGS) entry which is preliminary data.</text>
</comment>
<dbReference type="EMBL" id="BONV01000003">
    <property type="protein sequence ID" value="GIG77963.1"/>
    <property type="molecule type" value="Genomic_DNA"/>
</dbReference>
<evidence type="ECO:0000313" key="9">
    <source>
        <dbReference type="Proteomes" id="UP000630097"/>
    </source>
</evidence>
<feature type="transmembrane region" description="Helical" evidence="6">
    <location>
        <begin position="162"/>
        <end position="181"/>
    </location>
</feature>
<evidence type="ECO:0000256" key="5">
    <source>
        <dbReference type="ARBA" id="ARBA00023136"/>
    </source>
</evidence>
<dbReference type="InterPro" id="IPR020846">
    <property type="entry name" value="MFS_dom"/>
</dbReference>
<evidence type="ECO:0000256" key="4">
    <source>
        <dbReference type="ARBA" id="ARBA00022989"/>
    </source>
</evidence>
<gene>
    <name evidence="8" type="ORF">Pka01_10900</name>
</gene>
<organism evidence="8 9">
    <name type="scientific">Planotetraspora kaengkrachanensis</name>
    <dbReference type="NCBI Taxonomy" id="575193"/>
    <lineage>
        <taxon>Bacteria</taxon>
        <taxon>Bacillati</taxon>
        <taxon>Actinomycetota</taxon>
        <taxon>Actinomycetes</taxon>
        <taxon>Streptosporangiales</taxon>
        <taxon>Streptosporangiaceae</taxon>
        <taxon>Planotetraspora</taxon>
    </lineage>
</organism>
<feature type="transmembrane region" description="Helical" evidence="6">
    <location>
        <begin position="327"/>
        <end position="349"/>
    </location>
</feature>
<reference evidence="8 9" key="1">
    <citation type="submission" date="2021-01" db="EMBL/GenBank/DDBJ databases">
        <title>Whole genome shotgun sequence of Planotetraspora kaengkrachanensis NBRC 104272.</title>
        <authorList>
            <person name="Komaki H."/>
            <person name="Tamura T."/>
        </authorList>
    </citation>
    <scope>NUCLEOTIDE SEQUENCE [LARGE SCALE GENOMIC DNA]</scope>
    <source>
        <strain evidence="8 9">NBRC 104272</strain>
    </source>
</reference>
<proteinExistence type="predicted"/>
<dbReference type="PANTHER" id="PTHR43124">
    <property type="entry name" value="PURINE EFFLUX PUMP PBUE"/>
    <property type="match status" value="1"/>
</dbReference>
<dbReference type="PROSITE" id="PS50850">
    <property type="entry name" value="MFS"/>
    <property type="match status" value="1"/>
</dbReference>
<dbReference type="RefSeq" id="WP_203881471.1">
    <property type="nucleotide sequence ID" value="NZ_BAABHH010000003.1"/>
</dbReference>
<feature type="transmembrane region" description="Helical" evidence="6">
    <location>
        <begin position="39"/>
        <end position="59"/>
    </location>
</feature>
<dbReference type="SUPFAM" id="SSF103473">
    <property type="entry name" value="MFS general substrate transporter"/>
    <property type="match status" value="1"/>
</dbReference>
<accession>A0A8J3LRQ2</accession>
<dbReference type="AlphaFoldDB" id="A0A8J3LRQ2"/>
<feature type="transmembrane region" description="Helical" evidence="6">
    <location>
        <begin position="361"/>
        <end position="378"/>
    </location>
</feature>
<evidence type="ECO:0000313" key="8">
    <source>
        <dbReference type="EMBL" id="GIG77963.1"/>
    </source>
</evidence>
<dbReference type="PANTHER" id="PTHR43124:SF3">
    <property type="entry name" value="CHLORAMPHENICOL EFFLUX PUMP RV0191"/>
    <property type="match status" value="1"/>
</dbReference>
<dbReference type="Proteomes" id="UP000630097">
    <property type="component" value="Unassembled WGS sequence"/>
</dbReference>
<evidence type="ECO:0000256" key="2">
    <source>
        <dbReference type="ARBA" id="ARBA00022475"/>
    </source>
</evidence>
<feature type="transmembrane region" description="Helical" evidence="6">
    <location>
        <begin position="235"/>
        <end position="261"/>
    </location>
</feature>
<feature type="transmembrane region" description="Helical" evidence="6">
    <location>
        <begin position="104"/>
        <end position="122"/>
    </location>
</feature>